<comment type="caution">
    <text evidence="1">The sequence shown here is derived from an EMBL/GenBank/DDBJ whole genome shotgun (WGS) entry which is preliminary data.</text>
</comment>
<protein>
    <submittedName>
        <fullName evidence="1">Uncharacterized protein</fullName>
    </submittedName>
</protein>
<organism evidence="1 2">
    <name type="scientific">Pleurodeles waltl</name>
    <name type="common">Iberian ribbed newt</name>
    <dbReference type="NCBI Taxonomy" id="8319"/>
    <lineage>
        <taxon>Eukaryota</taxon>
        <taxon>Metazoa</taxon>
        <taxon>Chordata</taxon>
        <taxon>Craniata</taxon>
        <taxon>Vertebrata</taxon>
        <taxon>Euteleostomi</taxon>
        <taxon>Amphibia</taxon>
        <taxon>Batrachia</taxon>
        <taxon>Caudata</taxon>
        <taxon>Salamandroidea</taxon>
        <taxon>Salamandridae</taxon>
        <taxon>Pleurodelinae</taxon>
        <taxon>Pleurodeles</taxon>
    </lineage>
</organism>
<reference evidence="1" key="1">
    <citation type="journal article" date="2022" name="bioRxiv">
        <title>Sequencing and chromosome-scale assembly of the giantPleurodeles waltlgenome.</title>
        <authorList>
            <person name="Brown T."/>
            <person name="Elewa A."/>
            <person name="Iarovenko S."/>
            <person name="Subramanian E."/>
            <person name="Araus A.J."/>
            <person name="Petzold A."/>
            <person name="Susuki M."/>
            <person name="Suzuki K.-i.T."/>
            <person name="Hayashi T."/>
            <person name="Toyoda A."/>
            <person name="Oliveira C."/>
            <person name="Osipova E."/>
            <person name="Leigh N.D."/>
            <person name="Simon A."/>
            <person name="Yun M.H."/>
        </authorList>
    </citation>
    <scope>NUCLEOTIDE SEQUENCE</scope>
    <source>
        <strain evidence="1">20211129_DDA</strain>
        <tissue evidence="1">Liver</tissue>
    </source>
</reference>
<dbReference type="AlphaFoldDB" id="A0AAV7P1W9"/>
<evidence type="ECO:0000313" key="1">
    <source>
        <dbReference type="EMBL" id="KAJ1121164.1"/>
    </source>
</evidence>
<proteinExistence type="predicted"/>
<sequence length="98" mass="10773">MESPIPGYRSLNQSQLAGIIGETMSALTLPIARILGVFHYPQPACRLVSRQRRLHVRCYEAAPRHVGRCCTCPSRGCVGAEEVLAEHMKALPGPPMMM</sequence>
<keyword evidence="2" id="KW-1185">Reference proteome</keyword>
<evidence type="ECO:0000313" key="2">
    <source>
        <dbReference type="Proteomes" id="UP001066276"/>
    </source>
</evidence>
<accession>A0AAV7P1W9</accession>
<dbReference type="Proteomes" id="UP001066276">
    <property type="component" value="Chromosome 8"/>
</dbReference>
<gene>
    <name evidence="1" type="ORF">NDU88_009291</name>
</gene>
<dbReference type="EMBL" id="JANPWB010000012">
    <property type="protein sequence ID" value="KAJ1121164.1"/>
    <property type="molecule type" value="Genomic_DNA"/>
</dbReference>
<name>A0AAV7P1W9_PLEWA</name>